<keyword evidence="11" id="KW-0511">Multifunctional enzyme</keyword>
<dbReference type="PANTHER" id="PTHR20858:SF17">
    <property type="entry name" value="HYDROXYMETHYLPYRIMIDINE_PHOSPHOMETHYLPYRIMIDINE KINASE THI20-RELATED"/>
    <property type="match status" value="1"/>
</dbReference>
<comment type="cofactor">
    <cofactor evidence="1">
        <name>Mg(2+)</name>
        <dbReference type="ChEBI" id="CHEBI:18420"/>
    </cofactor>
</comment>
<dbReference type="PANTHER" id="PTHR20858">
    <property type="entry name" value="PHOSPHOMETHYLPYRIMIDINE KINASE"/>
    <property type="match status" value="1"/>
</dbReference>
<keyword evidence="8" id="KW-0067">ATP-binding</keyword>
<dbReference type="AlphaFoldDB" id="A0A830H876"/>
<feature type="domain" description="Thiaminase-2/PQQC" evidence="17">
    <location>
        <begin position="279"/>
        <end position="359"/>
    </location>
</feature>
<comment type="caution">
    <text evidence="19">The sequence shown here is derived from an EMBL/GenBank/DDBJ whole genome shotgun (WGS) entry which is preliminary data.</text>
</comment>
<keyword evidence="10" id="KW-0784">Thiamine biosynthesis</keyword>
<feature type="compositionally biased region" description="Polar residues" evidence="15">
    <location>
        <begin position="253"/>
        <end position="270"/>
    </location>
</feature>
<evidence type="ECO:0000256" key="1">
    <source>
        <dbReference type="ARBA" id="ARBA00001946"/>
    </source>
</evidence>
<feature type="domain" description="Thiamine phosphate synthase/TenI" evidence="16">
    <location>
        <begin position="1047"/>
        <end position="1239"/>
    </location>
</feature>
<keyword evidence="5" id="KW-0479">Metal-binding</keyword>
<evidence type="ECO:0000259" key="16">
    <source>
        <dbReference type="Pfam" id="PF02581"/>
    </source>
</evidence>
<dbReference type="InterPro" id="IPR004305">
    <property type="entry name" value="Thiaminase-2/PQQC"/>
</dbReference>
<dbReference type="Pfam" id="PF02581">
    <property type="entry name" value="TMP-TENI"/>
    <property type="match status" value="1"/>
</dbReference>
<keyword evidence="20" id="KW-1185">Reference proteome</keyword>
<dbReference type="InterPro" id="IPR004399">
    <property type="entry name" value="HMP/HMP-P_kinase_dom"/>
</dbReference>
<dbReference type="InterPro" id="IPR013749">
    <property type="entry name" value="PM/HMP-P_kinase-1"/>
</dbReference>
<dbReference type="Gene3D" id="3.20.20.70">
    <property type="entry name" value="Aldolase class I"/>
    <property type="match status" value="1"/>
</dbReference>
<keyword evidence="4" id="KW-0808">Transferase</keyword>
<name>A0A830H876_9CHLO</name>
<dbReference type="GO" id="GO:0009229">
    <property type="term" value="P:thiamine diphosphate biosynthetic process"/>
    <property type="evidence" value="ECO:0007669"/>
    <property type="project" value="UniProtKB-UniPathway"/>
</dbReference>
<dbReference type="GO" id="GO:0046872">
    <property type="term" value="F:metal ion binding"/>
    <property type="evidence" value="ECO:0007669"/>
    <property type="project" value="UniProtKB-KW"/>
</dbReference>
<feature type="region of interest" description="Disordered" evidence="15">
    <location>
        <begin position="253"/>
        <end position="272"/>
    </location>
</feature>
<dbReference type="OrthoDB" id="10028886at2759"/>
<reference evidence="19" key="1">
    <citation type="submission" date="2020-10" db="EMBL/GenBank/DDBJ databases">
        <title>Unveiling of a novel bifunctional photoreceptor, Dualchrome1, isolated from a cosmopolitan green alga.</title>
        <authorList>
            <person name="Suzuki S."/>
            <person name="Kawachi M."/>
        </authorList>
    </citation>
    <scope>NUCLEOTIDE SEQUENCE</scope>
    <source>
        <strain evidence="19">NIES 2893</strain>
    </source>
</reference>
<dbReference type="Pfam" id="PF08543">
    <property type="entry name" value="Phos_pyr_kin"/>
    <property type="match status" value="2"/>
</dbReference>
<dbReference type="Proteomes" id="UP000660262">
    <property type="component" value="Unassembled WGS sequence"/>
</dbReference>
<dbReference type="Pfam" id="PF12710">
    <property type="entry name" value="HAD"/>
    <property type="match status" value="1"/>
</dbReference>
<dbReference type="InterPro" id="IPR023214">
    <property type="entry name" value="HAD_sf"/>
</dbReference>
<organism evidence="19 20">
    <name type="scientific">Pycnococcus provasolii</name>
    <dbReference type="NCBI Taxonomy" id="41880"/>
    <lineage>
        <taxon>Eukaryota</taxon>
        <taxon>Viridiplantae</taxon>
        <taxon>Chlorophyta</taxon>
        <taxon>Pseudoscourfieldiophyceae</taxon>
        <taxon>Pseudoscourfieldiales</taxon>
        <taxon>Pycnococcaceae</taxon>
        <taxon>Pycnococcus</taxon>
    </lineage>
</organism>
<dbReference type="Gene3D" id="1.20.910.10">
    <property type="entry name" value="Heme oxygenase-like"/>
    <property type="match status" value="1"/>
</dbReference>
<dbReference type="HAMAP" id="MF_00097">
    <property type="entry name" value="TMP_synthase"/>
    <property type="match status" value="1"/>
</dbReference>
<dbReference type="InterPro" id="IPR016084">
    <property type="entry name" value="Haem_Oase-like_multi-hlx"/>
</dbReference>
<dbReference type="InterPro" id="IPR029056">
    <property type="entry name" value="Ribokinase-like"/>
</dbReference>
<evidence type="ECO:0000256" key="3">
    <source>
        <dbReference type="ARBA" id="ARBA00012830"/>
    </source>
</evidence>
<dbReference type="Gene3D" id="3.40.50.1000">
    <property type="entry name" value="HAD superfamily/HAD-like"/>
    <property type="match status" value="1"/>
</dbReference>
<dbReference type="GO" id="GO:0008972">
    <property type="term" value="F:phosphomethylpyrimidine kinase activity"/>
    <property type="evidence" value="ECO:0007669"/>
    <property type="project" value="InterPro"/>
</dbReference>
<dbReference type="SUPFAM" id="SSF53613">
    <property type="entry name" value="Ribokinase-like"/>
    <property type="match status" value="1"/>
</dbReference>
<dbReference type="GO" id="GO:0009228">
    <property type="term" value="P:thiamine biosynthetic process"/>
    <property type="evidence" value="ECO:0007669"/>
    <property type="project" value="UniProtKB-KW"/>
</dbReference>
<dbReference type="InterPro" id="IPR036206">
    <property type="entry name" value="ThiamineP_synth_sf"/>
</dbReference>
<evidence type="ECO:0000256" key="13">
    <source>
        <dbReference type="ARBA" id="ARBA00047851"/>
    </source>
</evidence>
<dbReference type="InterPro" id="IPR034291">
    <property type="entry name" value="TMP_synthase"/>
</dbReference>
<evidence type="ECO:0000256" key="4">
    <source>
        <dbReference type="ARBA" id="ARBA00022679"/>
    </source>
</evidence>
<evidence type="ECO:0000256" key="5">
    <source>
        <dbReference type="ARBA" id="ARBA00022723"/>
    </source>
</evidence>
<feature type="region of interest" description="Disordered" evidence="15">
    <location>
        <begin position="33"/>
        <end position="58"/>
    </location>
</feature>
<comment type="catalytic activity">
    <reaction evidence="13">
        <text>2-(2-carboxy-4-methylthiazol-5-yl)ethyl phosphate + 4-amino-2-methyl-5-(diphosphooxymethyl)pyrimidine + 2 H(+) = thiamine phosphate + CO2 + diphosphate</text>
        <dbReference type="Rhea" id="RHEA:47848"/>
        <dbReference type="ChEBI" id="CHEBI:15378"/>
        <dbReference type="ChEBI" id="CHEBI:16526"/>
        <dbReference type="ChEBI" id="CHEBI:33019"/>
        <dbReference type="ChEBI" id="CHEBI:37575"/>
        <dbReference type="ChEBI" id="CHEBI:57841"/>
        <dbReference type="ChEBI" id="CHEBI:62890"/>
        <dbReference type="EC" id="2.5.1.3"/>
    </reaction>
</comment>
<dbReference type="GO" id="GO:0008902">
    <property type="term" value="F:hydroxymethylpyrimidine kinase activity"/>
    <property type="evidence" value="ECO:0007669"/>
    <property type="project" value="TreeGrafter"/>
</dbReference>
<dbReference type="Pfam" id="PF03070">
    <property type="entry name" value="TENA_THI-4"/>
    <property type="match status" value="1"/>
</dbReference>
<dbReference type="CDD" id="cd01169">
    <property type="entry name" value="HMPP_kinase"/>
    <property type="match status" value="1"/>
</dbReference>
<feature type="domain" description="Pyridoxamine kinase/Phosphomethylpyrimidine kinase" evidence="18">
    <location>
        <begin position="718"/>
        <end position="804"/>
    </location>
</feature>
<evidence type="ECO:0000256" key="6">
    <source>
        <dbReference type="ARBA" id="ARBA00022741"/>
    </source>
</evidence>
<gene>
    <name evidence="19" type="ORF">PPROV_000163300</name>
</gene>
<protein>
    <recommendedName>
        <fullName evidence="3">thiamine phosphate synthase</fullName>
        <ecNumber evidence="3">2.5.1.3</ecNumber>
    </recommendedName>
</protein>
<dbReference type="CDD" id="cd00564">
    <property type="entry name" value="TMP_TenI"/>
    <property type="match status" value="1"/>
</dbReference>
<keyword evidence="7" id="KW-0418">Kinase</keyword>
<proteinExistence type="inferred from homology"/>
<feature type="domain" description="Pyridoxamine kinase/Phosphomethylpyrimidine kinase" evidence="18">
    <location>
        <begin position="828"/>
        <end position="1003"/>
    </location>
</feature>
<comment type="pathway">
    <text evidence="2">Cofactor biosynthesis; thiamine diphosphate biosynthesis; thiamine phosphate from 4-amino-2-methyl-5-diphosphomethylpyrimidine and 4-methyl-5-(2-phosphoethyl)-thiazole: step 1/1.</text>
</comment>
<evidence type="ECO:0000313" key="19">
    <source>
        <dbReference type="EMBL" id="GHP02878.1"/>
    </source>
</evidence>
<dbReference type="GO" id="GO:0005829">
    <property type="term" value="C:cytosol"/>
    <property type="evidence" value="ECO:0007669"/>
    <property type="project" value="TreeGrafter"/>
</dbReference>
<dbReference type="Gene3D" id="3.40.1190.20">
    <property type="match status" value="1"/>
</dbReference>
<evidence type="ECO:0000256" key="11">
    <source>
        <dbReference type="ARBA" id="ARBA00023268"/>
    </source>
</evidence>
<accession>A0A830H876</accession>
<dbReference type="EC" id="2.5.1.3" evidence="3"/>
<dbReference type="UniPathway" id="UPA00060">
    <property type="reaction ID" value="UER00141"/>
</dbReference>
<dbReference type="InterPro" id="IPR036412">
    <property type="entry name" value="HAD-like_sf"/>
</dbReference>
<evidence type="ECO:0000256" key="12">
    <source>
        <dbReference type="ARBA" id="ARBA00047334"/>
    </source>
</evidence>
<dbReference type="SUPFAM" id="SSF56784">
    <property type="entry name" value="HAD-like"/>
    <property type="match status" value="1"/>
</dbReference>
<evidence type="ECO:0000256" key="7">
    <source>
        <dbReference type="ARBA" id="ARBA00022777"/>
    </source>
</evidence>
<dbReference type="InterPro" id="IPR013785">
    <property type="entry name" value="Aldolase_TIM"/>
</dbReference>
<evidence type="ECO:0000256" key="10">
    <source>
        <dbReference type="ARBA" id="ARBA00022977"/>
    </source>
</evidence>
<comment type="catalytic activity">
    <reaction evidence="14">
        <text>2-[(2R,5Z)-2-carboxy-4-methylthiazol-5(2H)-ylidene]ethyl phosphate + 4-amino-2-methyl-5-(diphosphooxymethyl)pyrimidine + 2 H(+) = thiamine phosphate + CO2 + diphosphate</text>
        <dbReference type="Rhea" id="RHEA:47844"/>
        <dbReference type="ChEBI" id="CHEBI:15378"/>
        <dbReference type="ChEBI" id="CHEBI:16526"/>
        <dbReference type="ChEBI" id="CHEBI:33019"/>
        <dbReference type="ChEBI" id="CHEBI:37575"/>
        <dbReference type="ChEBI" id="CHEBI:57841"/>
        <dbReference type="ChEBI" id="CHEBI:62899"/>
        <dbReference type="EC" id="2.5.1.3"/>
    </reaction>
</comment>
<dbReference type="EMBL" id="BNJQ01000004">
    <property type="protein sequence ID" value="GHP02878.1"/>
    <property type="molecule type" value="Genomic_DNA"/>
</dbReference>
<dbReference type="GO" id="GO:0005524">
    <property type="term" value="F:ATP binding"/>
    <property type="evidence" value="ECO:0007669"/>
    <property type="project" value="UniProtKB-KW"/>
</dbReference>
<evidence type="ECO:0000256" key="8">
    <source>
        <dbReference type="ARBA" id="ARBA00022840"/>
    </source>
</evidence>
<keyword evidence="6" id="KW-0547">Nucleotide-binding</keyword>
<dbReference type="SUPFAM" id="SSF51391">
    <property type="entry name" value="Thiamin phosphate synthase"/>
    <property type="match status" value="1"/>
</dbReference>
<evidence type="ECO:0000259" key="17">
    <source>
        <dbReference type="Pfam" id="PF03070"/>
    </source>
</evidence>
<dbReference type="NCBIfam" id="TIGR00693">
    <property type="entry name" value="thiE"/>
    <property type="match status" value="1"/>
</dbReference>
<sequence>MFPDLLSVSSSWKNPLLVCRCSPCIPFVPLRSRSRTPPSASASQHKGTSTRRGQPAAAAGGGGAVSLCFPFGFGTTTSFMGPSHSIRNWNAIRCRSAPMSMSSSMLAVSSFGPLTLLLDDDSANIQTATATPASPPPSPNTTSIVPCSSFAQSLLQTHVGAFLECLYDPFCIQLASGTLPAHSFATFVTQDVAFLHTFSAAYGRLVHLLDVQATNTARTGAASAKEVRKLHDLAARVLGLVRGVAEELEMHAKTTTNNSGEATAGQSNNDDAFVEPTPLLPATIRYNSFLADICATGSAAEIAAATAPCMRLYAFVGQHLVAAIAPVAENHPYREWLDVYGGDQFEQLACDQEAVLDGLARLSHVGSPEGGGQSTTRLATLYAAALRLERAFFRGVPNTRGTATCPLTARPKLACIGVDFDGTLNYRDTTPDIARAAGADVDTLARDFASRRVPAYALDAGAPGSLDDYLVRTGSFEAEARVPLQAALREADAKAIAAKLAPTSHLREHALRVLRLCALDGIPARVFTLNVSRTFVQACITRCGELDMKEDLSIDTVVGEELCRGGGDHDTTSPKMTNGSDKATAFAAYSSECRHENAATVYVGDSVSDIEALLAADIGILICGLDTALTQSDRSQAEDACEAVRVLRVHGVEVRPLAALAVTWTASGQKRASPQERVVYTSHHGWRELEAALFPNRIACGALEMAPAPRCLTAAGSDAGGGAGIQADLKAFAAHGVFGMTALTALTAQNTKGVQDVHIVPLAHFQAQVRSVLSDLGVDAVKTGMVPSKAHMTALATACMEYARAGLVSANGAPAGGVMATGAGVGGAPHLVIDPVMVAAAGDTLVDARNARESARCVFPFATVVTPNLPEAAALLTDASGAIPNFTGIADLYSAARRIRVEYGAPWVLLKGGHLEGVSDAVDVLCGAAPGAKGGGDVFYEFRAPLIPSRNSHGTGCTLGSSIAAQLALGRSVPEAVYRAKAYLTEVLSHSRDLQLGGGPHGPLNHLSSVTAKPVWPVRATLAATSTVAGVEQPDAAPALPPGSLLLYAITDVSQNSKHGRSMYDAVRGAIAGGATMVQVREKEVCTADYVATVRDALRARDDLRAEGKLHRTVPIVVNDRIDVCLASGADGVHVGAEDLDVASARSALGPGKIVGATAKYPEIAREAQARGADYVGCGAIFASSTKPGSSVIGLDGLNRVVQSVAIGVVAIGGITSSNMGSVFEECPNIRGVALVSSIFDAPSVEKATNGLRKKIAATTPPC</sequence>
<evidence type="ECO:0000256" key="2">
    <source>
        <dbReference type="ARBA" id="ARBA00005165"/>
    </source>
</evidence>
<dbReference type="InterPro" id="IPR022998">
    <property type="entry name" value="ThiamineP_synth_TenI"/>
</dbReference>
<dbReference type="GO" id="GO:0004789">
    <property type="term" value="F:thiamine-phosphate diphosphorylase activity"/>
    <property type="evidence" value="ECO:0007669"/>
    <property type="project" value="UniProtKB-EC"/>
</dbReference>
<comment type="catalytic activity">
    <reaction evidence="12">
        <text>4-methyl-5-(2-phosphooxyethyl)-thiazole + 4-amino-2-methyl-5-(diphosphooxymethyl)pyrimidine + H(+) = thiamine phosphate + diphosphate</text>
        <dbReference type="Rhea" id="RHEA:22328"/>
        <dbReference type="ChEBI" id="CHEBI:15378"/>
        <dbReference type="ChEBI" id="CHEBI:33019"/>
        <dbReference type="ChEBI" id="CHEBI:37575"/>
        <dbReference type="ChEBI" id="CHEBI:57841"/>
        <dbReference type="ChEBI" id="CHEBI:58296"/>
        <dbReference type="EC" id="2.5.1.3"/>
    </reaction>
</comment>
<evidence type="ECO:0000313" key="20">
    <source>
        <dbReference type="Proteomes" id="UP000660262"/>
    </source>
</evidence>
<dbReference type="SUPFAM" id="SSF48613">
    <property type="entry name" value="Heme oxygenase-like"/>
    <property type="match status" value="1"/>
</dbReference>
<evidence type="ECO:0000256" key="14">
    <source>
        <dbReference type="ARBA" id="ARBA00047883"/>
    </source>
</evidence>
<evidence type="ECO:0000259" key="18">
    <source>
        <dbReference type="Pfam" id="PF08543"/>
    </source>
</evidence>
<evidence type="ECO:0000256" key="9">
    <source>
        <dbReference type="ARBA" id="ARBA00022842"/>
    </source>
</evidence>
<evidence type="ECO:0000256" key="15">
    <source>
        <dbReference type="SAM" id="MobiDB-lite"/>
    </source>
</evidence>
<keyword evidence="9" id="KW-0460">Magnesium</keyword>